<evidence type="ECO:0000313" key="3">
    <source>
        <dbReference type="EMBL" id="MET3730666.1"/>
    </source>
</evidence>
<protein>
    <recommendedName>
        <fullName evidence="2">Putative auto-transporter adhesin head GIN domain-containing protein</fullName>
    </recommendedName>
</protein>
<dbReference type="RefSeq" id="WP_354505908.1">
    <property type="nucleotide sequence ID" value="NZ_JBEPMO010000001.1"/>
</dbReference>
<organism evidence="3 4">
    <name type="scientific">Moheibacter stercoris</name>
    <dbReference type="NCBI Taxonomy" id="1628251"/>
    <lineage>
        <taxon>Bacteria</taxon>
        <taxon>Pseudomonadati</taxon>
        <taxon>Bacteroidota</taxon>
        <taxon>Flavobacteriia</taxon>
        <taxon>Flavobacteriales</taxon>
        <taxon>Weeksellaceae</taxon>
        <taxon>Moheibacter</taxon>
    </lineage>
</organism>
<reference evidence="3 4" key="1">
    <citation type="submission" date="2024-06" db="EMBL/GenBank/DDBJ databases">
        <title>Genomic Encyclopedia of Type Strains, Phase IV (KMG-IV): sequencing the most valuable type-strain genomes for metagenomic binning, comparative biology and taxonomic classification.</title>
        <authorList>
            <person name="Goeker M."/>
        </authorList>
    </citation>
    <scope>NUCLEOTIDE SEQUENCE [LARGE SCALE GENOMIC DNA]</scope>
    <source>
        <strain evidence="3 4">DSM 29388</strain>
    </source>
</reference>
<dbReference type="Gene3D" id="2.160.20.120">
    <property type="match status" value="1"/>
</dbReference>
<evidence type="ECO:0000259" key="2">
    <source>
        <dbReference type="Pfam" id="PF10988"/>
    </source>
</evidence>
<gene>
    <name evidence="3" type="ORF">ABID46_000218</name>
</gene>
<evidence type="ECO:0000256" key="1">
    <source>
        <dbReference type="SAM" id="SignalP"/>
    </source>
</evidence>
<evidence type="ECO:0000313" key="4">
    <source>
        <dbReference type="Proteomes" id="UP001549146"/>
    </source>
</evidence>
<name>A0ABV2LQH1_9FLAO</name>
<comment type="caution">
    <text evidence="3">The sequence shown here is derived from an EMBL/GenBank/DDBJ whole genome shotgun (WGS) entry which is preliminary data.</text>
</comment>
<keyword evidence="1" id="KW-0732">Signal</keyword>
<dbReference type="Proteomes" id="UP001549146">
    <property type="component" value="Unassembled WGS sequence"/>
</dbReference>
<proteinExistence type="predicted"/>
<feature type="chain" id="PRO_5046239335" description="Putative auto-transporter adhesin head GIN domain-containing protein" evidence="1">
    <location>
        <begin position="22"/>
        <end position="245"/>
    </location>
</feature>
<dbReference type="InterPro" id="IPR021255">
    <property type="entry name" value="DUF2807"/>
</dbReference>
<feature type="domain" description="Putative auto-transporter adhesin head GIN" evidence="2">
    <location>
        <begin position="40"/>
        <end position="229"/>
    </location>
</feature>
<dbReference type="Pfam" id="PF10988">
    <property type="entry name" value="DUF2807"/>
    <property type="match status" value="1"/>
</dbReference>
<accession>A0ABV2LQH1</accession>
<keyword evidence="4" id="KW-1185">Reference proteome</keyword>
<sequence>MYKLFVSLLFLLCLMSCSDEGTDCFKKEGKIQTQEVWVEDFSKISISTGIELIVKESPEQIIRVTAGKNLMDDIELEVVEGELKISNQSGCEMLRNYHTAKVFVSTPVLEKIYSSSQYSIRSEGILTYPELILESGIVEDTPASLFEMEIQNQKLIINDNISSVFKIKGTTDLLEVSFWGSNGRLEAGNFRAKEISVYHRSTNDMIVFPVEKISGKIMSTGNLVLKNLPPIVEVEQMYTGHIVYP</sequence>
<feature type="signal peptide" evidence="1">
    <location>
        <begin position="1"/>
        <end position="21"/>
    </location>
</feature>
<dbReference type="EMBL" id="JBEPMO010000001">
    <property type="protein sequence ID" value="MET3730666.1"/>
    <property type="molecule type" value="Genomic_DNA"/>
</dbReference>